<gene>
    <name evidence="2" type="ORF">D9757_001483</name>
</gene>
<reference evidence="2 3" key="1">
    <citation type="journal article" date="2020" name="ISME J.">
        <title>Uncovering the hidden diversity of litter-decomposition mechanisms in mushroom-forming fungi.</title>
        <authorList>
            <person name="Floudas D."/>
            <person name="Bentzer J."/>
            <person name="Ahren D."/>
            <person name="Johansson T."/>
            <person name="Persson P."/>
            <person name="Tunlid A."/>
        </authorList>
    </citation>
    <scope>NUCLEOTIDE SEQUENCE [LARGE SCALE GENOMIC DNA]</scope>
    <source>
        <strain evidence="2 3">CBS 406.79</strain>
    </source>
</reference>
<dbReference type="PANTHER" id="PTHR35340">
    <property type="entry name" value="PQQ ENZYME REPEAT PROTEIN-RELATED"/>
    <property type="match status" value="1"/>
</dbReference>
<feature type="signal peptide" evidence="1">
    <location>
        <begin position="1"/>
        <end position="20"/>
    </location>
</feature>
<name>A0A8H5MFP6_9AGAR</name>
<protein>
    <recommendedName>
        <fullName evidence="4">ASST-domain-containing protein</fullName>
    </recommendedName>
</protein>
<evidence type="ECO:0000313" key="2">
    <source>
        <dbReference type="EMBL" id="KAF5392287.1"/>
    </source>
</evidence>
<accession>A0A8H5MFP6</accession>
<comment type="caution">
    <text evidence="2">The sequence shown here is derived from an EMBL/GenBank/DDBJ whole genome shotgun (WGS) entry which is preliminary data.</text>
</comment>
<organism evidence="2 3">
    <name type="scientific">Collybiopsis confluens</name>
    <dbReference type="NCBI Taxonomy" id="2823264"/>
    <lineage>
        <taxon>Eukaryota</taxon>
        <taxon>Fungi</taxon>
        <taxon>Dikarya</taxon>
        <taxon>Basidiomycota</taxon>
        <taxon>Agaricomycotina</taxon>
        <taxon>Agaricomycetes</taxon>
        <taxon>Agaricomycetidae</taxon>
        <taxon>Agaricales</taxon>
        <taxon>Marasmiineae</taxon>
        <taxon>Omphalotaceae</taxon>
        <taxon>Collybiopsis</taxon>
    </lineage>
</organism>
<dbReference type="InterPro" id="IPR053143">
    <property type="entry name" value="Arylsulfate_ST"/>
</dbReference>
<proteinExistence type="predicted"/>
<evidence type="ECO:0000256" key="1">
    <source>
        <dbReference type="SAM" id="SignalP"/>
    </source>
</evidence>
<dbReference type="OrthoDB" id="5427350at2759"/>
<dbReference type="EMBL" id="JAACJN010000006">
    <property type="protein sequence ID" value="KAF5392287.1"/>
    <property type="molecule type" value="Genomic_DNA"/>
</dbReference>
<feature type="chain" id="PRO_5034617538" description="ASST-domain-containing protein" evidence="1">
    <location>
        <begin position="21"/>
        <end position="544"/>
    </location>
</feature>
<dbReference type="InterPro" id="IPR039535">
    <property type="entry name" value="ASST-like"/>
</dbReference>
<dbReference type="Proteomes" id="UP000518752">
    <property type="component" value="Unassembled WGS sequence"/>
</dbReference>
<sequence>MFTALFRLLLFSLVPKGGLGSVAYCENEEYESGAFGMSSYQTYNAAPFRPLQLNYAIPPAECPSNNDIGGYFFFYPENPITTEPFGMIINPNGTLVGAIPGFLRGIQKYKGKDHISVWVGNGSLLSVGHGSGHNLLLDDTYSIVANFTTVGLGVGADMHENFTLFTFKLEVTPNNTAVMTAYPVRTANLSRFGGPKSGFVYDSVVQEIDIATGYYHLKKLSPHLLNDLSEALFTWEALDHVDPSECYAAIGEAGNGTEEYPWDYFHINSVQKQDDGYLISSRYCHALYLVGLGGKIIWRMGGKNSDFTFSEGANFSWQHHARIHSSSVLSVFNNGASQINQDLPFSQGLLLNYDTRRKHVALVNARSPFNRTVTLSQGSFQILKDGESIVGWGAMPYFSLHDVNGDIKWSAQFAPSENAVASYRVFLHNWVGRPATPPSMQISTTSIPGNVTVYAWWNGATEVTAWELFGSKVLTPQSPMSLGIVGKVDFETTLRYTGEESYVFFQVVALNGNREYLGYSSFNLLSGNSSIAKANNQTVTAPPL</sequence>
<keyword evidence="1" id="KW-0732">Signal</keyword>
<dbReference type="Pfam" id="PF14269">
    <property type="entry name" value="Arylsulfotran_2"/>
    <property type="match status" value="1"/>
</dbReference>
<dbReference type="AlphaFoldDB" id="A0A8H5MFP6"/>
<dbReference type="PANTHER" id="PTHR35340:SF5">
    <property type="entry name" value="ASST-DOMAIN-CONTAINING PROTEIN"/>
    <property type="match status" value="1"/>
</dbReference>
<evidence type="ECO:0008006" key="4">
    <source>
        <dbReference type="Google" id="ProtNLM"/>
    </source>
</evidence>
<evidence type="ECO:0000313" key="3">
    <source>
        <dbReference type="Proteomes" id="UP000518752"/>
    </source>
</evidence>
<keyword evidence="3" id="KW-1185">Reference proteome</keyword>